<accession>A0A9N9HA14</accession>
<dbReference type="Proteomes" id="UP000789831">
    <property type="component" value="Unassembled WGS sequence"/>
</dbReference>
<comment type="caution">
    <text evidence="1">The sequence shown here is derived from an EMBL/GenBank/DDBJ whole genome shotgun (WGS) entry which is preliminary data.</text>
</comment>
<evidence type="ECO:0000313" key="2">
    <source>
        <dbReference type="Proteomes" id="UP000789831"/>
    </source>
</evidence>
<feature type="non-terminal residue" evidence="1">
    <location>
        <position position="152"/>
    </location>
</feature>
<keyword evidence="2" id="KW-1185">Reference proteome</keyword>
<protein>
    <submittedName>
        <fullName evidence="1">10090_t:CDS:1</fullName>
    </submittedName>
</protein>
<reference evidence="1" key="1">
    <citation type="submission" date="2021-06" db="EMBL/GenBank/DDBJ databases">
        <authorList>
            <person name="Kallberg Y."/>
            <person name="Tangrot J."/>
            <person name="Rosling A."/>
        </authorList>
    </citation>
    <scope>NUCLEOTIDE SEQUENCE</scope>
    <source>
        <strain evidence="1">MT106</strain>
    </source>
</reference>
<name>A0A9N9HA14_9GLOM</name>
<evidence type="ECO:0000313" key="1">
    <source>
        <dbReference type="EMBL" id="CAG8668272.1"/>
    </source>
</evidence>
<gene>
    <name evidence="1" type="ORF">AGERDE_LOCUS12137</name>
</gene>
<proteinExistence type="predicted"/>
<dbReference type="AlphaFoldDB" id="A0A9N9HA14"/>
<dbReference type="EMBL" id="CAJVPL010007200">
    <property type="protein sequence ID" value="CAG8668272.1"/>
    <property type="molecule type" value="Genomic_DNA"/>
</dbReference>
<organism evidence="1 2">
    <name type="scientific">Ambispora gerdemannii</name>
    <dbReference type="NCBI Taxonomy" id="144530"/>
    <lineage>
        <taxon>Eukaryota</taxon>
        <taxon>Fungi</taxon>
        <taxon>Fungi incertae sedis</taxon>
        <taxon>Mucoromycota</taxon>
        <taxon>Glomeromycotina</taxon>
        <taxon>Glomeromycetes</taxon>
        <taxon>Archaeosporales</taxon>
        <taxon>Ambisporaceae</taxon>
        <taxon>Ambispora</taxon>
    </lineage>
</organism>
<feature type="non-terminal residue" evidence="1">
    <location>
        <position position="1"/>
    </location>
</feature>
<sequence>TAEKLHNFGHYPLTPSKYSQFGLEIDDHTSKLQEQLSESSDSSCEDYCVDSENLASYHEKLSISKNTPEIIVDGLLNLLDKQLNYEKNVLTIGRSLESYYQQNTPDSFDVYAFCTFLHNSKDKTQYWTLLGFFYYTGCIINKNSELAAKIFE</sequence>